<feature type="transmembrane region" description="Helical" evidence="17">
    <location>
        <begin position="306"/>
        <end position="325"/>
    </location>
</feature>
<evidence type="ECO:0000256" key="5">
    <source>
        <dbReference type="ARBA" id="ARBA00022960"/>
    </source>
</evidence>
<dbReference type="eggNOG" id="COG0772">
    <property type="taxonomic scope" value="Bacteria"/>
</dbReference>
<dbReference type="InterPro" id="IPR001182">
    <property type="entry name" value="FtsW/RodA"/>
</dbReference>
<evidence type="ECO:0000256" key="9">
    <source>
        <dbReference type="ARBA" id="ARBA00032370"/>
    </source>
</evidence>
<feature type="transmembrane region" description="Helical" evidence="17">
    <location>
        <begin position="345"/>
        <end position="368"/>
    </location>
</feature>
<evidence type="ECO:0000256" key="10">
    <source>
        <dbReference type="ARBA" id="ARBA00033270"/>
    </source>
</evidence>
<sequence length="388" mass="42653">MLKKLLHYYDYSLLVVMLLLIGFGLIMVYSAGSVWAGLFFATPQPPAYFFVHQLMWFFLAIPVGIFGLIFPYQAYRKLVKPFIILSLGLLFLLFALGNTVNNAQSWFHIGSFNIQPAELVKISVILYLASVFSNKQNSISDFKTSVLPPLIVVMVFFCLIAVQPDFGTAMILILISTVMVLCAGLRTRHLVFLGGFALIFVLFFYNKFLSSNQLGRFTAAYDPFSVANTTGRQLINSYIAIASGGLTGRGLGHSIEKTGFLPEPQTDFIISVIGEELGLLGVLFVIICLAFLVFRGFVTAIRCKDVFGSLLAIGISSMLAIQTFVNLGAATGLLPITGVTLPFVSYGGSSLIMMIFSICVLMNISAFVNMKRSNSYEEGKRENVKAKN</sequence>
<dbReference type="Proteomes" id="UP000018296">
    <property type="component" value="Unassembled WGS sequence"/>
</dbReference>
<organism evidence="18 19">
    <name type="scientific">Sporolactobacillus laevolacticus DSM 442</name>
    <dbReference type="NCBI Taxonomy" id="1395513"/>
    <lineage>
        <taxon>Bacteria</taxon>
        <taxon>Bacillati</taxon>
        <taxon>Bacillota</taxon>
        <taxon>Bacilli</taxon>
        <taxon>Bacillales</taxon>
        <taxon>Sporolactobacillaceae</taxon>
        <taxon>Sporolactobacillus</taxon>
    </lineage>
</organism>
<keyword evidence="2" id="KW-0328">Glycosyltransferase</keyword>
<protein>
    <recommendedName>
        <fullName evidence="12">Probable peptidoglycan glycosyltransferase FtsW</fullName>
        <ecNumber evidence="14">2.4.99.28</ecNumber>
    </recommendedName>
    <alternativeName>
        <fullName evidence="13">Cell division protein FtsW</fullName>
    </alternativeName>
    <alternativeName>
        <fullName evidence="10">Cell wall polymerase</fullName>
    </alternativeName>
    <alternativeName>
        <fullName evidence="9">Peptidoglycan polymerase</fullName>
    </alternativeName>
</protein>
<keyword evidence="19" id="KW-1185">Reference proteome</keyword>
<dbReference type="GO" id="GO:0008360">
    <property type="term" value="P:regulation of cell shape"/>
    <property type="evidence" value="ECO:0007669"/>
    <property type="project" value="UniProtKB-KW"/>
</dbReference>
<comment type="function">
    <text evidence="16">Peptidoglycan polymerase that is essential for cell division.</text>
</comment>
<evidence type="ECO:0000256" key="8">
    <source>
        <dbReference type="ARBA" id="ARBA00023136"/>
    </source>
</evidence>
<keyword evidence="5" id="KW-0133">Cell shape</keyword>
<dbReference type="GO" id="GO:0051301">
    <property type="term" value="P:cell division"/>
    <property type="evidence" value="ECO:0007669"/>
    <property type="project" value="UniProtKB-KW"/>
</dbReference>
<feature type="transmembrane region" description="Helical" evidence="17">
    <location>
        <begin position="168"/>
        <end position="185"/>
    </location>
</feature>
<dbReference type="STRING" id="1395513.P343_03515"/>
<dbReference type="PATRIC" id="fig|1395513.3.peg.714"/>
<evidence type="ECO:0000256" key="16">
    <source>
        <dbReference type="ARBA" id="ARBA00049966"/>
    </source>
</evidence>
<evidence type="ECO:0000256" key="2">
    <source>
        <dbReference type="ARBA" id="ARBA00022676"/>
    </source>
</evidence>
<dbReference type="EC" id="2.4.99.28" evidence="14"/>
<evidence type="ECO:0000313" key="18">
    <source>
        <dbReference type="EMBL" id="EST13164.1"/>
    </source>
</evidence>
<name>V6J8S4_9BACL</name>
<keyword evidence="3" id="KW-0808">Transferase</keyword>
<dbReference type="GO" id="GO:0005886">
    <property type="term" value="C:plasma membrane"/>
    <property type="evidence" value="ECO:0007669"/>
    <property type="project" value="TreeGrafter"/>
</dbReference>
<dbReference type="AlphaFoldDB" id="V6J8S4"/>
<comment type="caution">
    <text evidence="18">The sequence shown here is derived from an EMBL/GenBank/DDBJ whole genome shotgun (WGS) entry which is preliminary data.</text>
</comment>
<proteinExistence type="inferred from homology"/>
<keyword evidence="4 17" id="KW-0812">Transmembrane</keyword>
<dbReference type="PANTHER" id="PTHR30474">
    <property type="entry name" value="CELL CYCLE PROTEIN"/>
    <property type="match status" value="1"/>
</dbReference>
<evidence type="ECO:0000256" key="6">
    <source>
        <dbReference type="ARBA" id="ARBA00022984"/>
    </source>
</evidence>
<evidence type="ECO:0000256" key="17">
    <source>
        <dbReference type="SAM" id="Phobius"/>
    </source>
</evidence>
<dbReference type="InterPro" id="IPR018365">
    <property type="entry name" value="Cell_cycle_FtsW-rel_CS"/>
</dbReference>
<feature type="transmembrane region" description="Helical" evidence="17">
    <location>
        <begin position="112"/>
        <end position="132"/>
    </location>
</feature>
<dbReference type="RefSeq" id="WP_023509010.1">
    <property type="nucleotide sequence ID" value="NZ_AWTC01000002.1"/>
</dbReference>
<evidence type="ECO:0000256" key="13">
    <source>
        <dbReference type="ARBA" id="ARBA00041418"/>
    </source>
</evidence>
<keyword evidence="18" id="KW-0131">Cell cycle</keyword>
<feature type="transmembrane region" description="Helical" evidence="17">
    <location>
        <begin position="190"/>
        <end position="208"/>
    </location>
</feature>
<feature type="transmembrane region" description="Helical" evidence="17">
    <location>
        <begin position="47"/>
        <end position="70"/>
    </location>
</feature>
<dbReference type="GO" id="GO:0015648">
    <property type="term" value="F:lipid-linked peptidoglycan transporter activity"/>
    <property type="evidence" value="ECO:0007669"/>
    <property type="project" value="TreeGrafter"/>
</dbReference>
<feature type="transmembrane region" description="Helical" evidence="17">
    <location>
        <begin position="144"/>
        <end position="162"/>
    </location>
</feature>
<keyword evidence="8 17" id="KW-0472">Membrane</keyword>
<dbReference type="PROSITE" id="PS00428">
    <property type="entry name" value="FTSW_RODA_SPOVE"/>
    <property type="match status" value="1"/>
</dbReference>
<evidence type="ECO:0000256" key="14">
    <source>
        <dbReference type="ARBA" id="ARBA00044770"/>
    </source>
</evidence>
<keyword evidence="6" id="KW-0573">Peptidoglycan synthesis</keyword>
<evidence type="ECO:0000256" key="11">
    <source>
        <dbReference type="ARBA" id="ARBA00038053"/>
    </source>
</evidence>
<dbReference type="GO" id="GO:0008955">
    <property type="term" value="F:peptidoglycan glycosyltransferase activity"/>
    <property type="evidence" value="ECO:0007669"/>
    <property type="project" value="UniProtKB-EC"/>
</dbReference>
<accession>V6J8S4</accession>
<dbReference type="PANTHER" id="PTHR30474:SF2">
    <property type="entry name" value="PEPTIDOGLYCAN GLYCOSYLTRANSFERASE FTSW-RELATED"/>
    <property type="match status" value="1"/>
</dbReference>
<dbReference type="OrthoDB" id="9768187at2"/>
<keyword evidence="18" id="KW-0132">Cell division</keyword>
<evidence type="ECO:0000256" key="7">
    <source>
        <dbReference type="ARBA" id="ARBA00022989"/>
    </source>
</evidence>
<feature type="transmembrane region" description="Helical" evidence="17">
    <location>
        <begin position="12"/>
        <end position="41"/>
    </location>
</feature>
<comment type="catalytic activity">
    <reaction evidence="15">
        <text>[GlcNAc-(1-&gt;4)-Mur2Ac(oyl-L-Ala-gamma-D-Glu-L-Lys-D-Ala-D-Ala)](n)-di-trans,octa-cis-undecaprenyl diphosphate + beta-D-GlcNAc-(1-&gt;4)-Mur2Ac(oyl-L-Ala-gamma-D-Glu-L-Lys-D-Ala-D-Ala)-di-trans,octa-cis-undecaprenyl diphosphate = [GlcNAc-(1-&gt;4)-Mur2Ac(oyl-L-Ala-gamma-D-Glu-L-Lys-D-Ala-D-Ala)](n+1)-di-trans,octa-cis-undecaprenyl diphosphate + di-trans,octa-cis-undecaprenyl diphosphate + H(+)</text>
        <dbReference type="Rhea" id="RHEA:23708"/>
        <dbReference type="Rhea" id="RHEA-COMP:9602"/>
        <dbReference type="Rhea" id="RHEA-COMP:9603"/>
        <dbReference type="ChEBI" id="CHEBI:15378"/>
        <dbReference type="ChEBI" id="CHEBI:58405"/>
        <dbReference type="ChEBI" id="CHEBI:60033"/>
        <dbReference type="ChEBI" id="CHEBI:78435"/>
        <dbReference type="EC" id="2.4.99.28"/>
    </reaction>
</comment>
<evidence type="ECO:0000256" key="15">
    <source>
        <dbReference type="ARBA" id="ARBA00049902"/>
    </source>
</evidence>
<gene>
    <name evidence="18" type="ORF">P343_03515</name>
</gene>
<comment type="similarity">
    <text evidence="11">Belongs to the SEDS family. FtsW subfamily.</text>
</comment>
<feature type="transmembrane region" description="Helical" evidence="17">
    <location>
        <begin position="82"/>
        <end position="100"/>
    </location>
</feature>
<dbReference type="GO" id="GO:0009252">
    <property type="term" value="P:peptidoglycan biosynthetic process"/>
    <property type="evidence" value="ECO:0007669"/>
    <property type="project" value="UniProtKB-KW"/>
</dbReference>
<dbReference type="Pfam" id="PF01098">
    <property type="entry name" value="FTSW_RODA_SPOVE"/>
    <property type="match status" value="1"/>
</dbReference>
<evidence type="ECO:0000256" key="12">
    <source>
        <dbReference type="ARBA" id="ARBA00041185"/>
    </source>
</evidence>
<dbReference type="GO" id="GO:0032153">
    <property type="term" value="C:cell division site"/>
    <property type="evidence" value="ECO:0007669"/>
    <property type="project" value="TreeGrafter"/>
</dbReference>
<evidence type="ECO:0000256" key="1">
    <source>
        <dbReference type="ARBA" id="ARBA00004141"/>
    </source>
</evidence>
<feature type="transmembrane region" description="Helical" evidence="17">
    <location>
        <begin position="268"/>
        <end position="294"/>
    </location>
</feature>
<evidence type="ECO:0000313" key="19">
    <source>
        <dbReference type="Proteomes" id="UP000018296"/>
    </source>
</evidence>
<dbReference type="EMBL" id="AWTC01000002">
    <property type="protein sequence ID" value="EST13164.1"/>
    <property type="molecule type" value="Genomic_DNA"/>
</dbReference>
<keyword evidence="7 17" id="KW-1133">Transmembrane helix</keyword>
<evidence type="ECO:0000256" key="3">
    <source>
        <dbReference type="ARBA" id="ARBA00022679"/>
    </source>
</evidence>
<evidence type="ECO:0000256" key="4">
    <source>
        <dbReference type="ARBA" id="ARBA00022692"/>
    </source>
</evidence>
<comment type="subcellular location">
    <subcellularLocation>
        <location evidence="1">Membrane</location>
        <topology evidence="1">Multi-pass membrane protein</topology>
    </subcellularLocation>
</comment>
<reference evidence="18 19" key="1">
    <citation type="journal article" date="2013" name="Genome Announc.">
        <title>Genome Sequence of Sporolactobacillus laevolacticus DSM442, an Efficient Polymer-Grade D-Lactate Producer from Agricultural Waste Cottonseed as a Nitrogen Source.</title>
        <authorList>
            <person name="Wang H."/>
            <person name="Wang L."/>
            <person name="Ju J."/>
            <person name="Yu B."/>
            <person name="Ma Y."/>
        </authorList>
    </citation>
    <scope>NUCLEOTIDE SEQUENCE [LARGE SCALE GENOMIC DNA]</scope>
    <source>
        <strain evidence="18 19">DSM 442</strain>
    </source>
</reference>